<protein>
    <submittedName>
        <fullName evidence="1">Uncharacterized protein</fullName>
    </submittedName>
</protein>
<accession>A0AA39LYV9</accession>
<reference evidence="1" key="1">
    <citation type="submission" date="2023-06" db="EMBL/GenBank/DDBJ databases">
        <title>Genomic analysis of the entomopathogenic nematode Steinernema hermaphroditum.</title>
        <authorList>
            <person name="Schwarz E.M."/>
            <person name="Heppert J.K."/>
            <person name="Baniya A."/>
            <person name="Schwartz H.T."/>
            <person name="Tan C.-H."/>
            <person name="Antoshechkin I."/>
            <person name="Sternberg P.W."/>
            <person name="Goodrich-Blair H."/>
            <person name="Dillman A.R."/>
        </authorList>
    </citation>
    <scope>NUCLEOTIDE SEQUENCE</scope>
    <source>
        <strain evidence="1">PS9179</strain>
        <tissue evidence="1">Whole animal</tissue>
    </source>
</reference>
<evidence type="ECO:0000313" key="2">
    <source>
        <dbReference type="Proteomes" id="UP001175271"/>
    </source>
</evidence>
<sequence length="98" mass="11272">MAIAERSFHCTASPPFFNRCRLPASFMFTQLFLDLFECKKTDFVCRFMLAARKFTIQVLNRINRPMLFGGANYAELKREPQNLISDRGNCSANNSVQP</sequence>
<comment type="caution">
    <text evidence="1">The sequence shown here is derived from an EMBL/GenBank/DDBJ whole genome shotgun (WGS) entry which is preliminary data.</text>
</comment>
<evidence type="ECO:0000313" key="1">
    <source>
        <dbReference type="EMBL" id="KAK0415366.1"/>
    </source>
</evidence>
<proteinExistence type="predicted"/>
<dbReference type="Proteomes" id="UP001175271">
    <property type="component" value="Unassembled WGS sequence"/>
</dbReference>
<dbReference type="AlphaFoldDB" id="A0AA39LYV9"/>
<name>A0AA39LYV9_9BILA</name>
<dbReference type="EMBL" id="JAUCMV010000002">
    <property type="protein sequence ID" value="KAK0415366.1"/>
    <property type="molecule type" value="Genomic_DNA"/>
</dbReference>
<keyword evidence="2" id="KW-1185">Reference proteome</keyword>
<organism evidence="1 2">
    <name type="scientific">Steinernema hermaphroditum</name>
    <dbReference type="NCBI Taxonomy" id="289476"/>
    <lineage>
        <taxon>Eukaryota</taxon>
        <taxon>Metazoa</taxon>
        <taxon>Ecdysozoa</taxon>
        <taxon>Nematoda</taxon>
        <taxon>Chromadorea</taxon>
        <taxon>Rhabditida</taxon>
        <taxon>Tylenchina</taxon>
        <taxon>Panagrolaimomorpha</taxon>
        <taxon>Strongyloidoidea</taxon>
        <taxon>Steinernematidae</taxon>
        <taxon>Steinernema</taxon>
    </lineage>
</organism>
<gene>
    <name evidence="1" type="ORF">QR680_011907</name>
</gene>